<proteinExistence type="predicted"/>
<gene>
    <name evidence="1" type="ORF">H9L23_26030</name>
</gene>
<accession>A0A7G9QGL3</accession>
<reference evidence="1 2" key="1">
    <citation type="submission" date="2020-08" db="EMBL/GenBank/DDBJ databases">
        <title>Genome sequence of Pedobacter roseus KACC 11594T.</title>
        <authorList>
            <person name="Hyun D.-W."/>
            <person name="Bae J.-W."/>
        </authorList>
    </citation>
    <scope>NUCLEOTIDE SEQUENCE [LARGE SCALE GENOMIC DNA]</scope>
    <source>
        <strain evidence="1 2">KACC 11594</strain>
    </source>
</reference>
<dbReference type="Proteomes" id="UP000515806">
    <property type="component" value="Chromosome"/>
</dbReference>
<protein>
    <submittedName>
        <fullName evidence="1">Uncharacterized protein</fullName>
    </submittedName>
</protein>
<evidence type="ECO:0000313" key="2">
    <source>
        <dbReference type="Proteomes" id="UP000515806"/>
    </source>
</evidence>
<keyword evidence="2" id="KW-1185">Reference proteome</keyword>
<evidence type="ECO:0000313" key="1">
    <source>
        <dbReference type="EMBL" id="QNN42488.1"/>
    </source>
</evidence>
<dbReference type="AlphaFoldDB" id="A0A7G9QGL3"/>
<dbReference type="KEGG" id="proe:H9L23_26030"/>
<dbReference type="RefSeq" id="WP_187593005.1">
    <property type="nucleotide sequence ID" value="NZ_CP060723.1"/>
</dbReference>
<organism evidence="1 2">
    <name type="scientific">Pedobacter roseus</name>
    <dbReference type="NCBI Taxonomy" id="336820"/>
    <lineage>
        <taxon>Bacteria</taxon>
        <taxon>Pseudomonadati</taxon>
        <taxon>Bacteroidota</taxon>
        <taxon>Sphingobacteriia</taxon>
        <taxon>Sphingobacteriales</taxon>
        <taxon>Sphingobacteriaceae</taxon>
        <taxon>Pedobacter</taxon>
    </lineage>
</organism>
<dbReference type="EMBL" id="CP060723">
    <property type="protein sequence ID" value="QNN42488.1"/>
    <property type="molecule type" value="Genomic_DNA"/>
</dbReference>
<sequence>MKTNVLLFLASEALPFALVLIKKSGAAATVRFITERPVPYITPNTALC</sequence>
<name>A0A7G9QGL3_9SPHI</name>